<keyword evidence="6 7" id="KW-0472">Membrane</keyword>
<comment type="similarity">
    <text evidence="2">Belongs to the urea transporter family.</text>
</comment>
<feature type="transmembrane region" description="Helical" evidence="7">
    <location>
        <begin position="69"/>
        <end position="87"/>
    </location>
</feature>
<feature type="transmembrane region" description="Helical" evidence="7">
    <location>
        <begin position="223"/>
        <end position="243"/>
    </location>
</feature>
<evidence type="ECO:0000256" key="1">
    <source>
        <dbReference type="ARBA" id="ARBA00004651"/>
    </source>
</evidence>
<feature type="transmembrane region" description="Helical" evidence="7">
    <location>
        <begin position="287"/>
        <end position="306"/>
    </location>
</feature>
<reference evidence="8 9" key="1">
    <citation type="submission" date="2021-04" db="EMBL/GenBank/DDBJ databases">
        <authorList>
            <person name="Vanwijnsberghe S."/>
        </authorList>
    </citation>
    <scope>NUCLEOTIDE SEQUENCE [LARGE SCALE GENOMIC DNA]</scope>
    <source>
        <strain evidence="8 9">LMG 32171</strain>
    </source>
</reference>
<dbReference type="PANTHER" id="PTHR10464:SF4">
    <property type="entry name" value="UREA TRANSPORTER"/>
    <property type="match status" value="1"/>
</dbReference>
<proteinExistence type="inferred from homology"/>
<comment type="caution">
    <text evidence="8">The sequence shown here is derived from an EMBL/GenBank/DDBJ whole genome shotgun (WGS) entry which is preliminary data.</text>
</comment>
<keyword evidence="9" id="KW-1185">Reference proteome</keyword>
<dbReference type="Proteomes" id="UP000789752">
    <property type="component" value="Unassembled WGS sequence"/>
</dbReference>
<comment type="subcellular location">
    <subcellularLocation>
        <location evidence="1">Cell membrane</location>
        <topology evidence="1">Multi-pass membrane protein</topology>
    </subcellularLocation>
</comment>
<evidence type="ECO:0000313" key="8">
    <source>
        <dbReference type="EMBL" id="CAG4915105.1"/>
    </source>
</evidence>
<sequence length="322" mass="32620">MLAVSIRQSRRVLRAIFSSSCMHATTTPTESAALRTLLRSLGQIVLQGNAATGACVLAALVICDPRLACAALMGAVSANISAVLAGYDEQDTRAGLHGFNGALAALAAFTFIADDATAAAIAILAATATAWIHDPWSRLLQRFHVCCYSSPCLIVTWAWLALVGSAAHTDAPHGVISAVGVISSMDVLHGVFAGIAQTTFASGALPGMLIVAGIAVSSRRHACWALAGAALATGGHLLSGATLSSFDAGLLGFNGALAALAVADSAAIAAVAAIALSVLLQQLANHLGWTCMTAPFVIAAWCAHGITRLTTGHGSTSRITSI</sequence>
<accession>A0ABN7QSE7</accession>
<evidence type="ECO:0000256" key="5">
    <source>
        <dbReference type="ARBA" id="ARBA00022989"/>
    </source>
</evidence>
<gene>
    <name evidence="8" type="ORF">R54767_04165</name>
</gene>
<evidence type="ECO:0000256" key="7">
    <source>
        <dbReference type="SAM" id="Phobius"/>
    </source>
</evidence>
<feature type="transmembrane region" description="Helical" evidence="7">
    <location>
        <begin position="107"/>
        <end position="133"/>
    </location>
</feature>
<protein>
    <submittedName>
        <fullName evidence="8">Urea transporter</fullName>
    </submittedName>
</protein>
<dbReference type="Pfam" id="PF03253">
    <property type="entry name" value="UT"/>
    <property type="match status" value="1"/>
</dbReference>
<evidence type="ECO:0000256" key="4">
    <source>
        <dbReference type="ARBA" id="ARBA00022692"/>
    </source>
</evidence>
<dbReference type="PANTHER" id="PTHR10464">
    <property type="entry name" value="UREA TRANSPORTER"/>
    <property type="match status" value="1"/>
</dbReference>
<feature type="transmembrane region" description="Helical" evidence="7">
    <location>
        <begin position="255"/>
        <end position="280"/>
    </location>
</feature>
<evidence type="ECO:0000313" key="9">
    <source>
        <dbReference type="Proteomes" id="UP000789752"/>
    </source>
</evidence>
<keyword evidence="5 7" id="KW-1133">Transmembrane helix</keyword>
<evidence type="ECO:0000256" key="2">
    <source>
        <dbReference type="ARBA" id="ARBA00005914"/>
    </source>
</evidence>
<dbReference type="EMBL" id="CAJQYY010000027">
    <property type="protein sequence ID" value="CAG4915105.1"/>
    <property type="molecule type" value="Genomic_DNA"/>
</dbReference>
<feature type="transmembrane region" description="Helical" evidence="7">
    <location>
        <begin position="187"/>
        <end position="216"/>
    </location>
</feature>
<feature type="transmembrane region" description="Helical" evidence="7">
    <location>
        <begin position="145"/>
        <end position="167"/>
    </location>
</feature>
<dbReference type="InterPro" id="IPR004937">
    <property type="entry name" value="Urea_transporter"/>
</dbReference>
<evidence type="ECO:0000256" key="3">
    <source>
        <dbReference type="ARBA" id="ARBA00022475"/>
    </source>
</evidence>
<keyword evidence="4 7" id="KW-0812">Transmembrane</keyword>
<evidence type="ECO:0000256" key="6">
    <source>
        <dbReference type="ARBA" id="ARBA00023136"/>
    </source>
</evidence>
<organism evidence="8 9">
    <name type="scientific">Paraburkholderia gardini</name>
    <dbReference type="NCBI Taxonomy" id="2823469"/>
    <lineage>
        <taxon>Bacteria</taxon>
        <taxon>Pseudomonadati</taxon>
        <taxon>Pseudomonadota</taxon>
        <taxon>Betaproteobacteria</taxon>
        <taxon>Burkholderiales</taxon>
        <taxon>Burkholderiaceae</taxon>
        <taxon>Paraburkholderia</taxon>
    </lineage>
</organism>
<dbReference type="InterPro" id="IPR029020">
    <property type="entry name" value="Ammonium/urea_transptr"/>
</dbReference>
<keyword evidence="3" id="KW-1003">Cell membrane</keyword>
<dbReference type="Gene3D" id="1.10.3430.10">
    <property type="entry name" value="Ammonium transporter AmtB like domains"/>
    <property type="match status" value="1"/>
</dbReference>
<name>A0ABN7QSE7_9BURK</name>